<evidence type="ECO:0000259" key="2">
    <source>
        <dbReference type="Pfam" id="PF04542"/>
    </source>
</evidence>
<dbReference type="AlphaFoldDB" id="A0A419IB94"/>
<gene>
    <name evidence="3" type="ORF">D5S19_02100</name>
</gene>
<evidence type="ECO:0000313" key="4">
    <source>
        <dbReference type="Proteomes" id="UP000285112"/>
    </source>
</evidence>
<keyword evidence="4" id="KW-1185">Reference proteome</keyword>
<dbReference type="PANTHER" id="PTHR47756">
    <property type="entry name" value="BLL6612 PROTEIN-RELATED"/>
    <property type="match status" value="1"/>
</dbReference>
<reference evidence="3 4" key="1">
    <citation type="submission" date="2018-09" db="EMBL/GenBank/DDBJ databases">
        <title>YIM PH 21725 draft genome.</title>
        <authorList>
            <person name="Miao C."/>
        </authorList>
    </citation>
    <scope>NUCLEOTIDE SEQUENCE [LARGE SCALE GENOMIC DNA]</scope>
    <source>
        <strain evidence="4">YIM PH21725</strain>
    </source>
</reference>
<evidence type="ECO:0000313" key="3">
    <source>
        <dbReference type="EMBL" id="RJQ91279.1"/>
    </source>
</evidence>
<evidence type="ECO:0000256" key="1">
    <source>
        <dbReference type="SAM" id="MobiDB-lite"/>
    </source>
</evidence>
<dbReference type="OrthoDB" id="9780299at2"/>
<dbReference type="EMBL" id="QZFV01000021">
    <property type="protein sequence ID" value="RJQ91279.1"/>
    <property type="molecule type" value="Genomic_DNA"/>
</dbReference>
<proteinExistence type="predicted"/>
<feature type="region of interest" description="Disordered" evidence="1">
    <location>
        <begin position="110"/>
        <end position="133"/>
    </location>
</feature>
<dbReference type="InterPro" id="IPR013325">
    <property type="entry name" value="RNA_pol_sigma_r2"/>
</dbReference>
<dbReference type="SUPFAM" id="SSF88946">
    <property type="entry name" value="Sigma2 domain of RNA polymerase sigma factors"/>
    <property type="match status" value="1"/>
</dbReference>
<dbReference type="GO" id="GO:0003700">
    <property type="term" value="F:DNA-binding transcription factor activity"/>
    <property type="evidence" value="ECO:0007669"/>
    <property type="project" value="InterPro"/>
</dbReference>
<organism evidence="3 4">
    <name type="scientific">Amycolatopsis panacis</name>
    <dbReference type="NCBI Taxonomy" id="2340917"/>
    <lineage>
        <taxon>Bacteria</taxon>
        <taxon>Bacillati</taxon>
        <taxon>Actinomycetota</taxon>
        <taxon>Actinomycetes</taxon>
        <taxon>Pseudonocardiales</taxon>
        <taxon>Pseudonocardiaceae</taxon>
        <taxon>Amycolatopsis</taxon>
    </lineage>
</organism>
<dbReference type="Gene3D" id="1.10.1740.10">
    <property type="match status" value="1"/>
</dbReference>
<accession>A0A419IB94</accession>
<dbReference type="Proteomes" id="UP000285112">
    <property type="component" value="Unassembled WGS sequence"/>
</dbReference>
<dbReference type="GO" id="GO:0006352">
    <property type="term" value="P:DNA-templated transcription initiation"/>
    <property type="evidence" value="ECO:0007669"/>
    <property type="project" value="InterPro"/>
</dbReference>
<dbReference type="InterPro" id="IPR007627">
    <property type="entry name" value="RNA_pol_sigma70_r2"/>
</dbReference>
<sequence length="161" mass="18309">MTGFGEDFSAVFRAEWARIVATIVGFCGDLHVAEDAAQEAFAVAAQRWPVDGVPDVPRAWLVTTARNRAIDRLRRERRLAEKLRRLDPPEEVTDMATTAFPDERLVCRRSQHRRRQRLPHSSPEDRALSRRRRAGVSLSFSTPMACGLTWAPAATEWRMPL</sequence>
<name>A0A419IB94_9PSEU</name>
<dbReference type="PANTHER" id="PTHR47756:SF2">
    <property type="entry name" value="BLL6612 PROTEIN"/>
    <property type="match status" value="1"/>
</dbReference>
<dbReference type="Pfam" id="PF04542">
    <property type="entry name" value="Sigma70_r2"/>
    <property type="match status" value="1"/>
</dbReference>
<protein>
    <recommendedName>
        <fullName evidence="2">RNA polymerase sigma-70 region 2 domain-containing protein</fullName>
    </recommendedName>
</protein>
<feature type="domain" description="RNA polymerase sigma-70 region 2" evidence="2">
    <location>
        <begin position="18"/>
        <end position="78"/>
    </location>
</feature>
<comment type="caution">
    <text evidence="3">The sequence shown here is derived from an EMBL/GenBank/DDBJ whole genome shotgun (WGS) entry which is preliminary data.</text>
</comment>